<dbReference type="HOGENOM" id="CLU_2140219_0_0_2"/>
<dbReference type="EMBL" id="CP004144">
    <property type="protein sequence ID" value="AGF95742.1"/>
    <property type="molecule type" value="Genomic_DNA"/>
</dbReference>
<organism evidence="3 4">
    <name type="scientific">Methanosarcina mazei Tuc01</name>
    <dbReference type="NCBI Taxonomy" id="1236903"/>
    <lineage>
        <taxon>Archaea</taxon>
        <taxon>Methanobacteriati</taxon>
        <taxon>Methanobacteriota</taxon>
        <taxon>Stenosarchaea group</taxon>
        <taxon>Methanomicrobia</taxon>
        <taxon>Methanosarcinales</taxon>
        <taxon>Methanosarcinaceae</taxon>
        <taxon>Methanosarcina</taxon>
    </lineage>
</organism>
<dbReference type="SUPFAM" id="SSF56300">
    <property type="entry name" value="Metallo-dependent phosphatases"/>
    <property type="match status" value="1"/>
</dbReference>
<dbReference type="EC" id="3.1.4.-" evidence="1"/>
<evidence type="ECO:0000256" key="1">
    <source>
        <dbReference type="RuleBase" id="RU362039"/>
    </source>
</evidence>
<dbReference type="Gene3D" id="3.60.21.10">
    <property type="match status" value="1"/>
</dbReference>
<dbReference type="Proteomes" id="UP000011718">
    <property type="component" value="Chromosome"/>
</dbReference>
<evidence type="ECO:0000313" key="4">
    <source>
        <dbReference type="Proteomes" id="UP000011718"/>
    </source>
</evidence>
<dbReference type="AlphaFoldDB" id="M1P5R8"/>
<keyword evidence="1" id="KW-0479">Metal-binding</keyword>
<sequence length="112" mass="12520">MKFEVEGVRIGVVHEAGLSVMDTTAQGYLAKEMEVDVLIFGHLHRPIIERKDVMLVCPGSPTKPRMSNPSVVELIIEKGSIEGRIITLEGDSCGYIKFRDALKRQKEEEGHK</sequence>
<dbReference type="InterPro" id="IPR029052">
    <property type="entry name" value="Metallo-depent_PP-like"/>
</dbReference>
<accession>M1P5R8</accession>
<dbReference type="NCBIfam" id="TIGR00040">
    <property type="entry name" value="yfcE"/>
    <property type="match status" value="1"/>
</dbReference>
<reference evidence="3 4" key="1">
    <citation type="journal article" date="2013" name="Genome Announc.">
        <title>Complete Genome of a Methanosarcina mazei Strain Isolated from Sediment Samples from an Amazonian Flooded Area.</title>
        <authorList>
            <person name="Assis das Gracas D."/>
            <person name="Thiago Juca Ramos R."/>
            <person name="Vieira Araujo A.C."/>
            <person name="Zahlouth R."/>
            <person name="Ribeiro Carneiro A."/>
            <person name="Souza Lopes T."/>
            <person name="Azevedo Barauna R."/>
            <person name="Azevedo V."/>
            <person name="Cruz Schneider M.P."/>
            <person name="Pellizari V.H."/>
            <person name="Silva A."/>
        </authorList>
    </citation>
    <scope>NUCLEOTIDE SEQUENCE [LARGE SCALE GENOMIC DNA]</scope>
    <source>
        <strain evidence="3 4">Tuc01</strain>
    </source>
</reference>
<evidence type="ECO:0000313" key="3">
    <source>
        <dbReference type="EMBL" id="AGF95742.1"/>
    </source>
</evidence>
<dbReference type="GO" id="GO:0046872">
    <property type="term" value="F:metal ion binding"/>
    <property type="evidence" value="ECO:0007669"/>
    <property type="project" value="UniProtKB-KW"/>
</dbReference>
<name>M1P5R8_METMZ</name>
<dbReference type="KEGG" id="mmaz:MmTuc01_0293"/>
<proteinExistence type="inferred from homology"/>
<feature type="domain" description="Calcineurin-like phosphoesterase" evidence="2">
    <location>
        <begin position="3"/>
        <end position="74"/>
    </location>
</feature>
<evidence type="ECO:0000259" key="2">
    <source>
        <dbReference type="Pfam" id="PF12850"/>
    </source>
</evidence>
<dbReference type="GO" id="GO:0016787">
    <property type="term" value="F:hydrolase activity"/>
    <property type="evidence" value="ECO:0007669"/>
    <property type="project" value="UniProtKB-UniRule"/>
</dbReference>
<dbReference type="Pfam" id="PF12850">
    <property type="entry name" value="Metallophos_2"/>
    <property type="match status" value="1"/>
</dbReference>
<dbReference type="PANTHER" id="PTHR11124">
    <property type="entry name" value="VACUOLAR SORTING PROTEIN VPS29"/>
    <property type="match status" value="1"/>
</dbReference>
<dbReference type="InterPro" id="IPR024654">
    <property type="entry name" value="Calcineurin-like_PHP_lpxH"/>
</dbReference>
<protein>
    <recommendedName>
        <fullName evidence="1">Phosphoesterase</fullName>
        <ecNumber evidence="1">3.1.4.-</ecNumber>
    </recommendedName>
</protein>
<comment type="cofactor">
    <cofactor evidence="1">
        <name>a divalent metal cation</name>
        <dbReference type="ChEBI" id="CHEBI:60240"/>
    </cofactor>
</comment>
<dbReference type="BioCyc" id="MMAZ1236903:G139K-290-MONOMER"/>
<dbReference type="InterPro" id="IPR000979">
    <property type="entry name" value="Phosphodiesterase_MJ0936/Vps29"/>
</dbReference>
<comment type="similarity">
    <text evidence="1">Belongs to the metallophosphoesterase superfamily. YfcE family.</text>
</comment>
<gene>
    <name evidence="3" type="ORF">MmTuc01_0293</name>
</gene>